<sequence length="170" mass="19390">MEGAGTVKKKSILFLSFTALLSLYGCTSTPPKEETIFEYKDSYVGDSGAVGNITRPLAEPEGENMGGLELKTTEEPYGIILNYSPDDSIENSNLDYRELALYNASIILALVKNAEWVQFNFVEEEVKVSRDELQDWFVKDLRDFSEEEELRSFIQGQLEDEEKVDEFFRD</sequence>
<proteinExistence type="predicted"/>
<accession>A0A5D4KAL8</accession>
<protein>
    <submittedName>
        <fullName evidence="2">DUF4825 domain-containing protein</fullName>
    </submittedName>
</protein>
<dbReference type="EMBL" id="VTEH01000013">
    <property type="protein sequence ID" value="TYR74202.1"/>
    <property type="molecule type" value="Genomic_DNA"/>
</dbReference>
<organism evidence="2 3">
    <name type="scientific">Rossellomorea vietnamensis</name>
    <dbReference type="NCBI Taxonomy" id="218284"/>
    <lineage>
        <taxon>Bacteria</taxon>
        <taxon>Bacillati</taxon>
        <taxon>Bacillota</taxon>
        <taxon>Bacilli</taxon>
        <taxon>Bacillales</taxon>
        <taxon>Bacillaceae</taxon>
        <taxon>Rossellomorea</taxon>
    </lineage>
</organism>
<reference evidence="2 3" key="1">
    <citation type="submission" date="2019-08" db="EMBL/GenBank/DDBJ databases">
        <title>Bacillus genomes from the desert of Cuatro Cienegas, Coahuila.</title>
        <authorList>
            <person name="Olmedo-Alvarez G."/>
        </authorList>
    </citation>
    <scope>NUCLEOTIDE SEQUENCE [LARGE SCALE GENOMIC DNA]</scope>
    <source>
        <strain evidence="2 3">CH40_1T</strain>
    </source>
</reference>
<dbReference type="Pfam" id="PF16107">
    <property type="entry name" value="DUF4825"/>
    <property type="match status" value="1"/>
</dbReference>
<feature type="domain" description="DUF4825" evidence="1">
    <location>
        <begin position="37"/>
        <end position="123"/>
    </location>
</feature>
<evidence type="ECO:0000259" key="1">
    <source>
        <dbReference type="Pfam" id="PF16107"/>
    </source>
</evidence>
<dbReference type="AlphaFoldDB" id="A0A5D4KAL8"/>
<dbReference type="Proteomes" id="UP000323317">
    <property type="component" value="Unassembled WGS sequence"/>
</dbReference>
<comment type="caution">
    <text evidence="2">The sequence shown here is derived from an EMBL/GenBank/DDBJ whole genome shotgun (WGS) entry which is preliminary data.</text>
</comment>
<gene>
    <name evidence="2" type="ORF">FZC79_15415</name>
</gene>
<evidence type="ECO:0000313" key="2">
    <source>
        <dbReference type="EMBL" id="TYR74202.1"/>
    </source>
</evidence>
<evidence type="ECO:0000313" key="3">
    <source>
        <dbReference type="Proteomes" id="UP000323317"/>
    </source>
</evidence>
<dbReference type="InterPro" id="IPR032250">
    <property type="entry name" value="DUF4825"/>
</dbReference>
<name>A0A5D4KAL8_9BACI</name>